<gene>
    <name evidence="7" type="primary">Ttll4</name>
    <name evidence="7" type="ORF">SNAT2548_LOCUS21278</name>
</gene>
<comment type="caution">
    <text evidence="7">The sequence shown here is derived from an EMBL/GenBank/DDBJ whole genome shotgun (WGS) entry which is preliminary data.</text>
</comment>
<dbReference type="EMBL" id="CAJNDS010002245">
    <property type="protein sequence ID" value="CAE7390371.1"/>
    <property type="molecule type" value="Genomic_DNA"/>
</dbReference>
<comment type="catalytic activity">
    <reaction evidence="5">
        <text>L-glutamyl-[protein] + L-glutamate + ATP = gamma-L-glutamyl-L-glutamyl-[protein] + ADP + phosphate + H(+)</text>
        <dbReference type="Rhea" id="RHEA:60144"/>
        <dbReference type="Rhea" id="RHEA-COMP:10208"/>
        <dbReference type="Rhea" id="RHEA-COMP:15517"/>
        <dbReference type="ChEBI" id="CHEBI:15378"/>
        <dbReference type="ChEBI" id="CHEBI:29973"/>
        <dbReference type="ChEBI" id="CHEBI:29985"/>
        <dbReference type="ChEBI" id="CHEBI:30616"/>
        <dbReference type="ChEBI" id="CHEBI:43474"/>
        <dbReference type="ChEBI" id="CHEBI:143622"/>
        <dbReference type="ChEBI" id="CHEBI:456216"/>
    </reaction>
    <physiologicalReaction direction="left-to-right" evidence="5">
        <dbReference type="Rhea" id="RHEA:60145"/>
    </physiologicalReaction>
</comment>
<dbReference type="PANTHER" id="PTHR12241:SF145">
    <property type="entry name" value="TUBULIN POLYGLUTAMYLASE TTLL5"/>
    <property type="match status" value="1"/>
</dbReference>
<evidence type="ECO:0000256" key="2">
    <source>
        <dbReference type="ARBA" id="ARBA00022741"/>
    </source>
</evidence>
<dbReference type="GO" id="GO:0036064">
    <property type="term" value="C:ciliary basal body"/>
    <property type="evidence" value="ECO:0007669"/>
    <property type="project" value="TreeGrafter"/>
</dbReference>
<dbReference type="GO" id="GO:0015631">
    <property type="term" value="F:tubulin binding"/>
    <property type="evidence" value="ECO:0007669"/>
    <property type="project" value="TreeGrafter"/>
</dbReference>
<evidence type="ECO:0000256" key="1">
    <source>
        <dbReference type="ARBA" id="ARBA00022598"/>
    </source>
</evidence>
<accession>A0A812QKC5</accession>
<keyword evidence="8" id="KW-1185">Reference proteome</keyword>
<dbReference type="Gene3D" id="3.30.470.20">
    <property type="entry name" value="ATP-grasp fold, B domain"/>
    <property type="match status" value="1"/>
</dbReference>
<evidence type="ECO:0000256" key="5">
    <source>
        <dbReference type="ARBA" id="ARBA00049274"/>
    </source>
</evidence>
<keyword evidence="3" id="KW-0067">ATP-binding</keyword>
<keyword evidence="2" id="KW-0547">Nucleotide-binding</keyword>
<dbReference type="GO" id="GO:0000226">
    <property type="term" value="P:microtubule cytoskeleton organization"/>
    <property type="evidence" value="ECO:0007669"/>
    <property type="project" value="TreeGrafter"/>
</dbReference>
<dbReference type="InterPro" id="IPR004344">
    <property type="entry name" value="TTL/TTLL_fam"/>
</dbReference>
<dbReference type="GO" id="GO:0070740">
    <property type="term" value="F:tubulin-glutamic acid ligase activity"/>
    <property type="evidence" value="ECO:0007669"/>
    <property type="project" value="TreeGrafter"/>
</dbReference>
<feature type="compositionally biased region" description="Polar residues" evidence="6">
    <location>
        <begin position="48"/>
        <end position="59"/>
    </location>
</feature>
<evidence type="ECO:0000256" key="4">
    <source>
        <dbReference type="ARBA" id="ARBA00041448"/>
    </source>
</evidence>
<dbReference type="PANTHER" id="PTHR12241">
    <property type="entry name" value="TUBULIN POLYGLUTAMYLASE"/>
    <property type="match status" value="1"/>
</dbReference>
<evidence type="ECO:0000256" key="3">
    <source>
        <dbReference type="ARBA" id="ARBA00022840"/>
    </source>
</evidence>
<evidence type="ECO:0000313" key="8">
    <source>
        <dbReference type="Proteomes" id="UP000604046"/>
    </source>
</evidence>
<evidence type="ECO:0000313" key="7">
    <source>
        <dbReference type="EMBL" id="CAE7390371.1"/>
    </source>
</evidence>
<organism evidence="7 8">
    <name type="scientific">Symbiodinium natans</name>
    <dbReference type="NCBI Taxonomy" id="878477"/>
    <lineage>
        <taxon>Eukaryota</taxon>
        <taxon>Sar</taxon>
        <taxon>Alveolata</taxon>
        <taxon>Dinophyceae</taxon>
        <taxon>Suessiales</taxon>
        <taxon>Symbiodiniaceae</taxon>
        <taxon>Symbiodinium</taxon>
    </lineage>
</organism>
<dbReference type="GO" id="GO:0005524">
    <property type="term" value="F:ATP binding"/>
    <property type="evidence" value="ECO:0007669"/>
    <property type="project" value="UniProtKB-KW"/>
</dbReference>
<sequence length="96" mass="11270">MTRFRQYDPLKVYVNDEGLVRFATEQYSESVDTLQSRMMHLTNYSVNKQNPAFVQNQDGQGEEDKEDAALDDNGQPKASKWSLTELRHRPWFARDE</sequence>
<name>A0A812QKC5_9DINO</name>
<feature type="region of interest" description="Disordered" evidence="6">
    <location>
        <begin position="48"/>
        <end position="79"/>
    </location>
</feature>
<protein>
    <recommendedName>
        <fullName evidence="4">Tubulin--tyrosine ligase-like protein 5</fullName>
    </recommendedName>
</protein>
<evidence type="ECO:0000256" key="6">
    <source>
        <dbReference type="SAM" id="MobiDB-lite"/>
    </source>
</evidence>
<dbReference type="OrthoDB" id="412086at2759"/>
<dbReference type="AlphaFoldDB" id="A0A812QKC5"/>
<dbReference type="Proteomes" id="UP000604046">
    <property type="component" value="Unassembled WGS sequence"/>
</dbReference>
<dbReference type="Pfam" id="PF03133">
    <property type="entry name" value="TTL"/>
    <property type="match status" value="1"/>
</dbReference>
<dbReference type="PROSITE" id="PS51221">
    <property type="entry name" value="TTL"/>
    <property type="match status" value="1"/>
</dbReference>
<proteinExistence type="predicted"/>
<keyword evidence="1" id="KW-0436">Ligase</keyword>
<feature type="compositionally biased region" description="Acidic residues" evidence="6">
    <location>
        <begin position="60"/>
        <end position="70"/>
    </location>
</feature>
<reference evidence="7" key="1">
    <citation type="submission" date="2021-02" db="EMBL/GenBank/DDBJ databases">
        <authorList>
            <person name="Dougan E. K."/>
            <person name="Rhodes N."/>
            <person name="Thang M."/>
            <person name="Chan C."/>
        </authorList>
    </citation>
    <scope>NUCLEOTIDE SEQUENCE</scope>
</reference>